<dbReference type="GO" id="GO:0016757">
    <property type="term" value="F:glycosyltransferase activity"/>
    <property type="evidence" value="ECO:0007669"/>
    <property type="project" value="UniProtKB-KW"/>
</dbReference>
<accession>A0AAN0M245</accession>
<dbReference type="Gene3D" id="3.40.50.2000">
    <property type="entry name" value="Glycogen Phosphorylase B"/>
    <property type="match status" value="2"/>
</dbReference>
<keyword evidence="3 5" id="KW-0808">Transferase</keyword>
<dbReference type="EMBL" id="CP151762">
    <property type="protein sequence ID" value="WZU63253.1"/>
    <property type="molecule type" value="Genomic_DNA"/>
</dbReference>
<protein>
    <submittedName>
        <fullName evidence="5">Glycosyltransferase</fullName>
        <ecNumber evidence="5">2.4.-.-</ecNumber>
    </submittedName>
</protein>
<feature type="domain" description="Glycosyl transferase family 1" evidence="4">
    <location>
        <begin position="232"/>
        <end position="387"/>
    </location>
</feature>
<reference evidence="5 6" key="1">
    <citation type="submission" date="2024-04" db="EMBL/GenBank/DDBJ databases">
        <title>Phylogenomic analyses of a clade within the roseobacter group suggest taxonomic reassignments of species of the genera Aestuariivita, Citreicella, Loktanella, Nautella, Pelagibaca, Ruegeria, Thalassobius, Thiobacimonas and Tropicibacter, and the proposal o.</title>
        <authorList>
            <person name="Jeon C.O."/>
        </authorList>
    </citation>
    <scope>NUCLEOTIDE SEQUENCE [LARGE SCALE GENOMIC DNA]</scope>
    <source>
        <strain evidence="5 6">G8-12</strain>
    </source>
</reference>
<evidence type="ECO:0000259" key="4">
    <source>
        <dbReference type="Pfam" id="PF00534"/>
    </source>
</evidence>
<dbReference type="SUPFAM" id="SSF53756">
    <property type="entry name" value="UDP-Glycosyltransferase/glycogen phosphorylase"/>
    <property type="match status" value="1"/>
</dbReference>
<organism evidence="5 6">
    <name type="scientific">Yoonia algicola</name>
    <dbReference type="NCBI Taxonomy" id="3137368"/>
    <lineage>
        <taxon>Bacteria</taxon>
        <taxon>Pseudomonadati</taxon>
        <taxon>Pseudomonadota</taxon>
        <taxon>Alphaproteobacteria</taxon>
        <taxon>Rhodobacterales</taxon>
        <taxon>Paracoccaceae</taxon>
        <taxon>Yoonia</taxon>
    </lineage>
</organism>
<dbReference type="InterPro" id="IPR001296">
    <property type="entry name" value="Glyco_trans_1"/>
</dbReference>
<evidence type="ECO:0000313" key="5">
    <source>
        <dbReference type="EMBL" id="WZU63253.1"/>
    </source>
</evidence>
<evidence type="ECO:0000256" key="1">
    <source>
        <dbReference type="ARBA" id="ARBA00009481"/>
    </source>
</evidence>
<gene>
    <name evidence="5" type="ORF">AABB28_15550</name>
</gene>
<keyword evidence="2 5" id="KW-0328">Glycosyltransferase</keyword>
<evidence type="ECO:0000313" key="6">
    <source>
        <dbReference type="Proteomes" id="UP001451782"/>
    </source>
</evidence>
<sequence length="413" mass="45424">MTETSEKNGRLLIYAPVSVYGTPEGWLVDKQAANGLRLWAENFAHVTVMMPHQDGPPPAGWVPAETIGQNLTRVSIVALPTAWVLPRFARVYRKTRNTIRQEIARADYMSFAIGGLVGDWGAVACLQAHAVGRRFAVWTDRVESEVVRVESLSGAGSFKSRIKKRVIHRPMAMLERFVIKRATIGLFHGQQTYDAYAPFCKNPNIVHDIHVKRDAHISDDAFNAKIASARIDPLHIVYAGRATAMKGPLHWASALKKLSAAGFDFEAHWLGDGPMLAELRAQLEADGLMDRVTLHGFVDDPVQVTARLQAAHIFLFCHTTPESPRCLIESLIAGTPIIGYDGSYAADLISNAGGGQLVPVGDIDALGKCLIQLATERGQLETLTRCAREDGKPFDDETVFAHRSEVIKQFLGR</sequence>
<evidence type="ECO:0000256" key="3">
    <source>
        <dbReference type="ARBA" id="ARBA00022679"/>
    </source>
</evidence>
<evidence type="ECO:0000256" key="2">
    <source>
        <dbReference type="ARBA" id="ARBA00022676"/>
    </source>
</evidence>
<dbReference type="PANTHER" id="PTHR12526:SF640">
    <property type="entry name" value="COLANIC ACID BIOSYNTHESIS GLYCOSYLTRANSFERASE WCAL-RELATED"/>
    <property type="match status" value="1"/>
</dbReference>
<dbReference type="EC" id="2.4.-.-" evidence="5"/>
<dbReference type="AlphaFoldDB" id="A0AAN0M245"/>
<dbReference type="RefSeq" id="WP_342069649.1">
    <property type="nucleotide sequence ID" value="NZ_CP151762.1"/>
</dbReference>
<dbReference type="Pfam" id="PF00534">
    <property type="entry name" value="Glycos_transf_1"/>
    <property type="match status" value="1"/>
</dbReference>
<comment type="similarity">
    <text evidence="1">Belongs to the glycosyltransferase group 1 family. Glycosyltransferase 4 subfamily.</text>
</comment>
<proteinExistence type="inferred from homology"/>
<dbReference type="Proteomes" id="UP001451782">
    <property type="component" value="Chromosome"/>
</dbReference>
<name>A0AAN0M245_9RHOB</name>
<dbReference type="KEGG" id="yag:AABB28_15550"/>
<dbReference type="PANTHER" id="PTHR12526">
    <property type="entry name" value="GLYCOSYLTRANSFERASE"/>
    <property type="match status" value="1"/>
</dbReference>
<keyword evidence="6" id="KW-1185">Reference proteome</keyword>